<keyword evidence="2 5" id="KW-0489">Methyltransferase</keyword>
<keyword evidence="5" id="KW-0819">tRNA processing</keyword>
<dbReference type="InterPro" id="IPR029026">
    <property type="entry name" value="tRNA_m1G_MTases_N"/>
</dbReference>
<comment type="catalytic activity">
    <reaction evidence="5">
        <text>cytidine(32) in tRNA + S-adenosyl-L-methionine = 2'-O-methylcytidine(32) in tRNA + S-adenosyl-L-homocysteine + H(+)</text>
        <dbReference type="Rhea" id="RHEA:42932"/>
        <dbReference type="Rhea" id="RHEA-COMP:10288"/>
        <dbReference type="Rhea" id="RHEA-COMP:10289"/>
        <dbReference type="ChEBI" id="CHEBI:15378"/>
        <dbReference type="ChEBI" id="CHEBI:57856"/>
        <dbReference type="ChEBI" id="CHEBI:59789"/>
        <dbReference type="ChEBI" id="CHEBI:74495"/>
        <dbReference type="ChEBI" id="CHEBI:82748"/>
        <dbReference type="EC" id="2.1.1.200"/>
    </reaction>
</comment>
<reference evidence="7 8" key="1">
    <citation type="submission" date="2007-10" db="EMBL/GenBank/DDBJ databases">
        <title>Complete sequence of Desulfococcus oleovorans Hxd3.</title>
        <authorList>
            <consortium name="US DOE Joint Genome Institute"/>
            <person name="Copeland A."/>
            <person name="Lucas S."/>
            <person name="Lapidus A."/>
            <person name="Barry K."/>
            <person name="Glavina del Rio T."/>
            <person name="Dalin E."/>
            <person name="Tice H."/>
            <person name="Pitluck S."/>
            <person name="Kiss H."/>
            <person name="Brettin T."/>
            <person name="Bruce D."/>
            <person name="Detter J.C."/>
            <person name="Han C."/>
            <person name="Schmutz J."/>
            <person name="Larimer F."/>
            <person name="Land M."/>
            <person name="Hauser L."/>
            <person name="Kyrpides N."/>
            <person name="Kim E."/>
            <person name="Wawrik B."/>
            <person name="Richardson P."/>
        </authorList>
    </citation>
    <scope>NUCLEOTIDE SEQUENCE [LARGE SCALE GENOMIC DNA]</scope>
    <source>
        <strain evidence="8">DSM 6200 / JCM 39069 / Hxd3</strain>
    </source>
</reference>
<name>A8ZWU6_DESOH</name>
<protein>
    <recommendedName>
        <fullName evidence="5">tRNA (cytidine/uridine-2'-O-)-methyltransferase TrmJ</fullName>
        <ecNumber evidence="5">2.1.1.200</ecNumber>
    </recommendedName>
    <alternativeName>
        <fullName evidence="5">tRNA (cytidine(32)/uridine(32)-2'-O)-methyltransferase</fullName>
    </alternativeName>
    <alternativeName>
        <fullName evidence="5">tRNA Cm32/Um32 methyltransferase</fullName>
    </alternativeName>
</protein>
<dbReference type="HOGENOM" id="CLU_056931_0_1_7"/>
<comment type="function">
    <text evidence="5">Catalyzes the formation of 2'O-methylated cytidine (Cm32) or 2'O-methylated uridine (Um32) at position 32 in tRNA.</text>
</comment>
<dbReference type="InterPro" id="IPR029028">
    <property type="entry name" value="Alpha/beta_knot_MTases"/>
</dbReference>
<dbReference type="Gene3D" id="3.40.1280.10">
    <property type="match status" value="1"/>
</dbReference>
<dbReference type="InterPro" id="IPR004384">
    <property type="entry name" value="RNA_MeTrfase_TrmJ/LasT"/>
</dbReference>
<comment type="subunit">
    <text evidence="5">Homodimer.</text>
</comment>
<dbReference type="GO" id="GO:0160206">
    <property type="term" value="F:tRNA (cytidine(32)/uridine(32)-2'-O)-methyltransferase activity"/>
    <property type="evidence" value="ECO:0007669"/>
    <property type="project" value="UniProtKB-EC"/>
</dbReference>
<dbReference type="Proteomes" id="UP000008561">
    <property type="component" value="Chromosome"/>
</dbReference>
<dbReference type="GO" id="GO:0003723">
    <property type="term" value="F:RNA binding"/>
    <property type="evidence" value="ECO:0007669"/>
    <property type="project" value="InterPro"/>
</dbReference>
<dbReference type="SUPFAM" id="SSF75217">
    <property type="entry name" value="alpha/beta knot"/>
    <property type="match status" value="1"/>
</dbReference>
<dbReference type="Gene3D" id="1.10.8.590">
    <property type="match status" value="1"/>
</dbReference>
<dbReference type="AlphaFoldDB" id="A8ZWU6"/>
<dbReference type="STRING" id="96561.Dole_2624"/>
<evidence type="ECO:0000256" key="2">
    <source>
        <dbReference type="ARBA" id="ARBA00022603"/>
    </source>
</evidence>
<comment type="similarity">
    <text evidence="1">Belongs to the class IV-like SAM-binding methyltransferase superfamily. RNA methyltransferase TrmH family.</text>
</comment>
<organism evidence="7 8">
    <name type="scientific">Desulfosudis oleivorans (strain DSM 6200 / JCM 39069 / Hxd3)</name>
    <name type="common">Desulfococcus oleovorans</name>
    <dbReference type="NCBI Taxonomy" id="96561"/>
    <lineage>
        <taxon>Bacteria</taxon>
        <taxon>Pseudomonadati</taxon>
        <taxon>Thermodesulfobacteriota</taxon>
        <taxon>Desulfobacteria</taxon>
        <taxon>Desulfobacterales</taxon>
        <taxon>Desulfosudaceae</taxon>
        <taxon>Desulfosudis</taxon>
    </lineage>
</organism>
<keyword evidence="4 5" id="KW-0949">S-adenosyl-L-methionine</keyword>
<dbReference type="CDD" id="cd18093">
    <property type="entry name" value="SpoU-like_TrmJ"/>
    <property type="match status" value="1"/>
</dbReference>
<accession>A8ZWU6</accession>
<comment type="catalytic activity">
    <reaction evidence="5">
        <text>uridine(32) in tRNA + S-adenosyl-L-methionine = 2'-O-methyluridine(32) in tRNA + S-adenosyl-L-homocysteine + H(+)</text>
        <dbReference type="Rhea" id="RHEA:42936"/>
        <dbReference type="Rhea" id="RHEA-COMP:10107"/>
        <dbReference type="Rhea" id="RHEA-COMP:10290"/>
        <dbReference type="ChEBI" id="CHEBI:15378"/>
        <dbReference type="ChEBI" id="CHEBI:57856"/>
        <dbReference type="ChEBI" id="CHEBI:59789"/>
        <dbReference type="ChEBI" id="CHEBI:65315"/>
        <dbReference type="ChEBI" id="CHEBI:74478"/>
        <dbReference type="EC" id="2.1.1.200"/>
    </reaction>
</comment>
<dbReference type="NCBIfam" id="TIGR00050">
    <property type="entry name" value="rRNA_methyl_1"/>
    <property type="match status" value="1"/>
</dbReference>
<keyword evidence="8" id="KW-1185">Reference proteome</keyword>
<keyword evidence="3 7" id="KW-0808">Transferase</keyword>
<evidence type="ECO:0000313" key="7">
    <source>
        <dbReference type="EMBL" id="ABW68427.1"/>
    </source>
</evidence>
<dbReference type="KEGG" id="dol:Dole_2624"/>
<evidence type="ECO:0000259" key="6">
    <source>
        <dbReference type="Pfam" id="PF00588"/>
    </source>
</evidence>
<evidence type="ECO:0000313" key="8">
    <source>
        <dbReference type="Proteomes" id="UP000008561"/>
    </source>
</evidence>
<dbReference type="PANTHER" id="PTHR42786:SF2">
    <property type="entry name" value="TRNA (CYTIDINE_URIDINE-2'-O-)-METHYLTRANSFERASE TRMJ"/>
    <property type="match status" value="1"/>
</dbReference>
<evidence type="ECO:0000256" key="5">
    <source>
        <dbReference type="RuleBase" id="RU362024"/>
    </source>
</evidence>
<dbReference type="EC" id="2.1.1.200" evidence="5"/>
<gene>
    <name evidence="5" type="primary">trmJ</name>
    <name evidence="7" type="ordered locus">Dole_2624</name>
</gene>
<comment type="subcellular location">
    <subcellularLocation>
        <location evidence="5">Cytoplasm</location>
    </subcellularLocation>
</comment>
<keyword evidence="5" id="KW-0963">Cytoplasm</keyword>
<dbReference type="InterPro" id="IPR001537">
    <property type="entry name" value="SpoU_MeTrfase"/>
</dbReference>
<dbReference type="GO" id="GO:0002128">
    <property type="term" value="P:tRNA nucleoside ribose methylation"/>
    <property type="evidence" value="ECO:0007669"/>
    <property type="project" value="TreeGrafter"/>
</dbReference>
<dbReference type="Pfam" id="PF00588">
    <property type="entry name" value="SpoU_methylase"/>
    <property type="match status" value="1"/>
</dbReference>
<dbReference type="GO" id="GO:0005829">
    <property type="term" value="C:cytosol"/>
    <property type="evidence" value="ECO:0007669"/>
    <property type="project" value="TreeGrafter"/>
</dbReference>
<dbReference type="EMBL" id="CP000859">
    <property type="protein sequence ID" value="ABW68427.1"/>
    <property type="molecule type" value="Genomic_DNA"/>
</dbReference>
<dbReference type="PANTHER" id="PTHR42786">
    <property type="entry name" value="TRNA/RRNA METHYLTRANSFERASE"/>
    <property type="match status" value="1"/>
</dbReference>
<proteinExistence type="inferred from homology"/>
<dbReference type="PIRSF" id="PIRSF004808">
    <property type="entry name" value="LasT"/>
    <property type="match status" value="1"/>
</dbReference>
<evidence type="ECO:0000256" key="1">
    <source>
        <dbReference type="ARBA" id="ARBA00007228"/>
    </source>
</evidence>
<dbReference type="GO" id="GO:0106339">
    <property type="term" value="F:tRNA (cytidine(32)-2'-O)-methyltransferase activity"/>
    <property type="evidence" value="ECO:0007669"/>
    <property type="project" value="RHEA"/>
</dbReference>
<evidence type="ECO:0000256" key="4">
    <source>
        <dbReference type="ARBA" id="ARBA00022691"/>
    </source>
</evidence>
<dbReference type="eggNOG" id="COG0565">
    <property type="taxonomic scope" value="Bacteria"/>
</dbReference>
<evidence type="ECO:0000256" key="3">
    <source>
        <dbReference type="ARBA" id="ARBA00022679"/>
    </source>
</evidence>
<feature type="domain" description="tRNA/rRNA methyltransferase SpoU type" evidence="6">
    <location>
        <begin position="14"/>
        <end position="163"/>
    </location>
</feature>
<sequence>MSEKFMKYAGYAGITIILVRPRIPENIGACCRAMKNMGLSRLKVVAPEAWDPVRIMKTATHACRDVVEKIEIVGDTATAVSPFSYIAGTTARMGRQRQMVLSPGGFAEKAVTLCRENPVAVMFGPEDRGLENEDLQYCHNLVHIPTSEFSSLNLAQAVLVICYELFGAARPNQDHFQPRLASSFELEGMYDQMKEVLLAIDFLRPDNPDYWMNNFRRFVSRVGLTAKEVKLIRGVCRQVNWYGEKRYADGLAEKKKKDPR</sequence>